<dbReference type="Gene3D" id="3.10.100.10">
    <property type="entry name" value="Mannose-Binding Protein A, subunit A"/>
    <property type="match status" value="1"/>
</dbReference>
<gene>
    <name evidence="3" type="ORF">ACFSUD_10825</name>
</gene>
<name>A0ABW5U2P5_9RHOB</name>
<evidence type="ECO:0000256" key="2">
    <source>
        <dbReference type="SAM" id="SignalP"/>
    </source>
</evidence>
<sequence>MKRSAVILVSALMLGGGGALAQDNPMSFFVTSTNPGEGANLGGLEGADVHCASLAEAAGVEGRTWRAYLSSSQENARDRIGAGPWHNAEGVEIAPDVDTLHEGENLVSKENALDESGNPVNGRGDTPNRHDILTGSKPDGTAAAETCEDWTSGGEGSAIVGHHDRAGLDDSDAAKSWNASHPSRGCSLEALQGTGGDGLFYCFAAD</sequence>
<evidence type="ECO:0008006" key="5">
    <source>
        <dbReference type="Google" id="ProtNLM"/>
    </source>
</evidence>
<comment type="caution">
    <text evidence="3">The sequence shown here is derived from an EMBL/GenBank/DDBJ whole genome shotgun (WGS) entry which is preliminary data.</text>
</comment>
<keyword evidence="4" id="KW-1185">Reference proteome</keyword>
<dbReference type="EMBL" id="JBHUMP010000008">
    <property type="protein sequence ID" value="MFD2740065.1"/>
    <property type="molecule type" value="Genomic_DNA"/>
</dbReference>
<feature type="chain" id="PRO_5046401517" description="Lectin" evidence="2">
    <location>
        <begin position="22"/>
        <end position="206"/>
    </location>
</feature>
<dbReference type="SUPFAM" id="SSF56436">
    <property type="entry name" value="C-type lectin-like"/>
    <property type="match status" value="1"/>
</dbReference>
<proteinExistence type="predicted"/>
<dbReference type="Proteomes" id="UP001597474">
    <property type="component" value="Unassembled WGS sequence"/>
</dbReference>
<keyword evidence="2" id="KW-0732">Signal</keyword>
<evidence type="ECO:0000313" key="3">
    <source>
        <dbReference type="EMBL" id="MFD2740065.1"/>
    </source>
</evidence>
<accession>A0ABW5U2P5</accession>
<feature type="signal peptide" evidence="2">
    <location>
        <begin position="1"/>
        <end position="21"/>
    </location>
</feature>
<evidence type="ECO:0000256" key="1">
    <source>
        <dbReference type="SAM" id="MobiDB-lite"/>
    </source>
</evidence>
<reference evidence="4" key="1">
    <citation type="journal article" date="2019" name="Int. J. Syst. Evol. Microbiol.">
        <title>The Global Catalogue of Microorganisms (GCM) 10K type strain sequencing project: providing services to taxonomists for standard genome sequencing and annotation.</title>
        <authorList>
            <consortium name="The Broad Institute Genomics Platform"/>
            <consortium name="The Broad Institute Genome Sequencing Center for Infectious Disease"/>
            <person name="Wu L."/>
            <person name="Ma J."/>
        </authorList>
    </citation>
    <scope>NUCLEOTIDE SEQUENCE [LARGE SCALE GENOMIC DNA]</scope>
    <source>
        <strain evidence="4">TISTR 2562</strain>
    </source>
</reference>
<dbReference type="InterPro" id="IPR016186">
    <property type="entry name" value="C-type_lectin-like/link_sf"/>
</dbReference>
<dbReference type="InterPro" id="IPR016187">
    <property type="entry name" value="CTDL_fold"/>
</dbReference>
<feature type="region of interest" description="Disordered" evidence="1">
    <location>
        <begin position="111"/>
        <end position="146"/>
    </location>
</feature>
<organism evidence="3 4">
    <name type="scientific">Sulfitobacter aestuarii</name>
    <dbReference type="NCBI Taxonomy" id="2161676"/>
    <lineage>
        <taxon>Bacteria</taxon>
        <taxon>Pseudomonadati</taxon>
        <taxon>Pseudomonadota</taxon>
        <taxon>Alphaproteobacteria</taxon>
        <taxon>Rhodobacterales</taxon>
        <taxon>Roseobacteraceae</taxon>
        <taxon>Sulfitobacter</taxon>
    </lineage>
</organism>
<protein>
    <recommendedName>
        <fullName evidence="5">Lectin</fullName>
    </recommendedName>
</protein>
<dbReference type="RefSeq" id="WP_386374269.1">
    <property type="nucleotide sequence ID" value="NZ_JBHUMP010000008.1"/>
</dbReference>
<evidence type="ECO:0000313" key="4">
    <source>
        <dbReference type="Proteomes" id="UP001597474"/>
    </source>
</evidence>